<protein>
    <recommendedName>
        <fullName evidence="4">Solute:sodium symporter small subunit</fullName>
    </recommendedName>
</protein>
<dbReference type="Proteomes" id="UP000197065">
    <property type="component" value="Unassembled WGS sequence"/>
</dbReference>
<dbReference type="AlphaFoldDB" id="A0A212RI64"/>
<evidence type="ECO:0000313" key="2">
    <source>
        <dbReference type="EMBL" id="SNB72113.1"/>
    </source>
</evidence>
<dbReference type="EMBL" id="FYEH01000009">
    <property type="protein sequence ID" value="SNB72113.1"/>
    <property type="molecule type" value="Genomic_DNA"/>
</dbReference>
<organism evidence="2 3">
    <name type="scientific">Arboricoccus pini</name>
    <dbReference type="NCBI Taxonomy" id="1963835"/>
    <lineage>
        <taxon>Bacteria</taxon>
        <taxon>Pseudomonadati</taxon>
        <taxon>Pseudomonadota</taxon>
        <taxon>Alphaproteobacteria</taxon>
        <taxon>Geminicoccales</taxon>
        <taxon>Geminicoccaceae</taxon>
        <taxon>Arboricoccus</taxon>
    </lineage>
</organism>
<proteinExistence type="predicted"/>
<gene>
    <name evidence="2" type="ORF">SAMN07250955_10936</name>
</gene>
<dbReference type="RefSeq" id="WP_088561979.1">
    <property type="nucleotide sequence ID" value="NZ_FYEH01000009.1"/>
</dbReference>
<keyword evidence="1" id="KW-0812">Transmembrane</keyword>
<reference evidence="2 3" key="1">
    <citation type="submission" date="2017-06" db="EMBL/GenBank/DDBJ databases">
        <authorList>
            <person name="Kim H.J."/>
            <person name="Triplett B.A."/>
        </authorList>
    </citation>
    <scope>NUCLEOTIDE SEQUENCE [LARGE SCALE GENOMIC DNA]</scope>
    <source>
        <strain evidence="2 3">B29T1</strain>
    </source>
</reference>
<name>A0A212RI64_9PROT</name>
<feature type="transmembrane region" description="Helical" evidence="1">
    <location>
        <begin position="41"/>
        <end position="68"/>
    </location>
</feature>
<keyword evidence="1" id="KW-1133">Transmembrane helix</keyword>
<keyword evidence="3" id="KW-1185">Reference proteome</keyword>
<feature type="transmembrane region" description="Helical" evidence="1">
    <location>
        <begin position="12"/>
        <end position="35"/>
    </location>
</feature>
<keyword evidence="1" id="KW-0472">Membrane</keyword>
<accession>A0A212RI64</accession>
<evidence type="ECO:0000256" key="1">
    <source>
        <dbReference type="SAM" id="Phobius"/>
    </source>
</evidence>
<evidence type="ECO:0008006" key="4">
    <source>
        <dbReference type="Google" id="ProtNLM"/>
    </source>
</evidence>
<evidence type="ECO:0000313" key="3">
    <source>
        <dbReference type="Proteomes" id="UP000197065"/>
    </source>
</evidence>
<sequence>MASLRFATRPRSPFISIWFALDALLGLLPPVYWLLGGPTPLFFGLPCSIVYFGGLAIFILLSIIVAYVDDERRGAFGPAS</sequence>